<evidence type="ECO:0000256" key="1">
    <source>
        <dbReference type="SAM" id="MobiDB-lite"/>
    </source>
</evidence>
<evidence type="ECO:0000313" key="2">
    <source>
        <dbReference type="EMBL" id="KAJ0224038.1"/>
    </source>
</evidence>
<dbReference type="EMBL" id="NBSK02000002">
    <property type="protein sequence ID" value="KAJ0224038.1"/>
    <property type="molecule type" value="Genomic_DNA"/>
</dbReference>
<keyword evidence="3" id="KW-1185">Reference proteome</keyword>
<accession>A0A9R1WHJ0</accession>
<protein>
    <submittedName>
        <fullName evidence="2">Uncharacterized protein</fullName>
    </submittedName>
</protein>
<dbReference type="Proteomes" id="UP000235145">
    <property type="component" value="Unassembled WGS sequence"/>
</dbReference>
<organism evidence="2 3">
    <name type="scientific">Lactuca sativa</name>
    <name type="common">Garden lettuce</name>
    <dbReference type="NCBI Taxonomy" id="4236"/>
    <lineage>
        <taxon>Eukaryota</taxon>
        <taxon>Viridiplantae</taxon>
        <taxon>Streptophyta</taxon>
        <taxon>Embryophyta</taxon>
        <taxon>Tracheophyta</taxon>
        <taxon>Spermatophyta</taxon>
        <taxon>Magnoliopsida</taxon>
        <taxon>eudicotyledons</taxon>
        <taxon>Gunneridae</taxon>
        <taxon>Pentapetalae</taxon>
        <taxon>asterids</taxon>
        <taxon>campanulids</taxon>
        <taxon>Asterales</taxon>
        <taxon>Asteraceae</taxon>
        <taxon>Cichorioideae</taxon>
        <taxon>Cichorieae</taxon>
        <taxon>Lactucinae</taxon>
        <taxon>Lactuca</taxon>
    </lineage>
</organism>
<gene>
    <name evidence="2" type="ORF">LSAT_V11C200096100</name>
</gene>
<comment type="caution">
    <text evidence="2">The sequence shown here is derived from an EMBL/GenBank/DDBJ whole genome shotgun (WGS) entry which is preliminary data.</text>
</comment>
<dbReference type="AlphaFoldDB" id="A0A9R1WHJ0"/>
<evidence type="ECO:0000313" key="3">
    <source>
        <dbReference type="Proteomes" id="UP000235145"/>
    </source>
</evidence>
<proteinExistence type="predicted"/>
<reference evidence="2 3" key="1">
    <citation type="journal article" date="2017" name="Nat. Commun.">
        <title>Genome assembly with in vitro proximity ligation data and whole-genome triplication in lettuce.</title>
        <authorList>
            <person name="Reyes-Chin-Wo S."/>
            <person name="Wang Z."/>
            <person name="Yang X."/>
            <person name="Kozik A."/>
            <person name="Arikit S."/>
            <person name="Song C."/>
            <person name="Xia L."/>
            <person name="Froenicke L."/>
            <person name="Lavelle D.O."/>
            <person name="Truco M.J."/>
            <person name="Xia R."/>
            <person name="Zhu S."/>
            <person name="Xu C."/>
            <person name="Xu H."/>
            <person name="Xu X."/>
            <person name="Cox K."/>
            <person name="Korf I."/>
            <person name="Meyers B.C."/>
            <person name="Michelmore R.W."/>
        </authorList>
    </citation>
    <scope>NUCLEOTIDE SEQUENCE [LARGE SCALE GENOMIC DNA]</scope>
    <source>
        <strain evidence="3">cv. Salinas</strain>
        <tissue evidence="2">Seedlings</tissue>
    </source>
</reference>
<sequence length="142" mass="16691">MDLETVDDCEQDNSTLIKWKEQHLSTIGIKKISIGASISITHWLKLLYVHRTQCVQQQFINRRIRPLHFWNCGRLKIRQTDEIAIGKFGMVKSLDNIEMIEDDEEEYVDLDKEENEKNEEEFSDSDNNEDIGVEVIQIIHKS</sequence>
<name>A0A9R1WHJ0_LACSA</name>
<feature type="region of interest" description="Disordered" evidence="1">
    <location>
        <begin position="110"/>
        <end position="131"/>
    </location>
</feature>